<reference evidence="11 12" key="1">
    <citation type="submission" date="2016-11" db="EMBL/GenBank/DDBJ databases">
        <authorList>
            <person name="Jaros S."/>
            <person name="Januszkiewicz K."/>
            <person name="Wedrychowicz H."/>
        </authorList>
    </citation>
    <scope>NUCLEOTIDE SEQUENCE [LARGE SCALE GENOMIC DNA]</scope>
    <source>
        <strain evidence="11 12">DSM 46144</strain>
    </source>
</reference>
<dbReference type="Pfam" id="PF07730">
    <property type="entry name" value="HisKA_3"/>
    <property type="match status" value="1"/>
</dbReference>
<name>A0A1M7R868_9ACTN</name>
<dbReference type="GO" id="GO:0046983">
    <property type="term" value="F:protein dimerization activity"/>
    <property type="evidence" value="ECO:0007669"/>
    <property type="project" value="InterPro"/>
</dbReference>
<keyword evidence="12" id="KW-1185">Reference proteome</keyword>
<feature type="transmembrane region" description="Helical" evidence="9">
    <location>
        <begin position="111"/>
        <end position="129"/>
    </location>
</feature>
<dbReference type="EMBL" id="FRCS01000008">
    <property type="protein sequence ID" value="SHN42535.1"/>
    <property type="molecule type" value="Genomic_DNA"/>
</dbReference>
<dbReference type="GO" id="GO:0000155">
    <property type="term" value="F:phosphorelay sensor kinase activity"/>
    <property type="evidence" value="ECO:0007669"/>
    <property type="project" value="InterPro"/>
</dbReference>
<dbReference type="SUPFAM" id="SSF55874">
    <property type="entry name" value="ATPase domain of HSP90 chaperone/DNA topoisomerase II/histidine kinase"/>
    <property type="match status" value="1"/>
</dbReference>
<evidence type="ECO:0000256" key="1">
    <source>
        <dbReference type="ARBA" id="ARBA00000085"/>
    </source>
</evidence>
<evidence type="ECO:0000256" key="7">
    <source>
        <dbReference type="ARBA" id="ARBA00022840"/>
    </source>
</evidence>
<keyword evidence="5" id="KW-0547">Nucleotide-binding</keyword>
<proteinExistence type="predicted"/>
<dbReference type="InterPro" id="IPR050482">
    <property type="entry name" value="Sensor_HK_TwoCompSys"/>
</dbReference>
<evidence type="ECO:0000313" key="12">
    <source>
        <dbReference type="Proteomes" id="UP000184440"/>
    </source>
</evidence>
<dbReference type="Pfam" id="PF02518">
    <property type="entry name" value="HATPase_c"/>
    <property type="match status" value="1"/>
</dbReference>
<dbReference type="Proteomes" id="UP000184440">
    <property type="component" value="Unassembled WGS sequence"/>
</dbReference>
<feature type="transmembrane region" description="Helical" evidence="9">
    <location>
        <begin position="60"/>
        <end position="77"/>
    </location>
</feature>
<evidence type="ECO:0000256" key="2">
    <source>
        <dbReference type="ARBA" id="ARBA00012438"/>
    </source>
</evidence>
<keyword evidence="9" id="KW-0812">Transmembrane</keyword>
<accession>A0A1M7R868</accession>
<keyword evidence="6 11" id="KW-0418">Kinase</keyword>
<dbReference type="OrthoDB" id="227596at2"/>
<feature type="domain" description="Histidine kinase/HSP90-like ATPase" evidence="10">
    <location>
        <begin position="284"/>
        <end position="374"/>
    </location>
</feature>
<evidence type="ECO:0000256" key="6">
    <source>
        <dbReference type="ARBA" id="ARBA00022777"/>
    </source>
</evidence>
<keyword evidence="9" id="KW-0472">Membrane</keyword>
<keyword evidence="9" id="KW-1133">Transmembrane helix</keyword>
<dbReference type="GO" id="GO:0016020">
    <property type="term" value="C:membrane"/>
    <property type="evidence" value="ECO:0007669"/>
    <property type="project" value="InterPro"/>
</dbReference>
<dbReference type="RefSeq" id="WP_084741735.1">
    <property type="nucleotide sequence ID" value="NZ_FRCS01000008.1"/>
</dbReference>
<keyword evidence="8" id="KW-0902">Two-component regulatory system</keyword>
<comment type="catalytic activity">
    <reaction evidence="1">
        <text>ATP + protein L-histidine = ADP + protein N-phospho-L-histidine.</text>
        <dbReference type="EC" id="2.7.13.3"/>
    </reaction>
</comment>
<feature type="transmembrane region" description="Helical" evidence="9">
    <location>
        <begin position="135"/>
        <end position="153"/>
    </location>
</feature>
<dbReference type="STRING" id="134849.SAMN05443668_108241"/>
<dbReference type="SMART" id="SM00387">
    <property type="entry name" value="HATPase_c"/>
    <property type="match status" value="1"/>
</dbReference>
<dbReference type="PANTHER" id="PTHR24421">
    <property type="entry name" value="NITRATE/NITRITE SENSOR PROTEIN NARX-RELATED"/>
    <property type="match status" value="1"/>
</dbReference>
<dbReference type="InterPro" id="IPR011712">
    <property type="entry name" value="Sig_transdc_His_kin_sub3_dim/P"/>
</dbReference>
<evidence type="ECO:0000256" key="5">
    <source>
        <dbReference type="ARBA" id="ARBA00022741"/>
    </source>
</evidence>
<evidence type="ECO:0000256" key="3">
    <source>
        <dbReference type="ARBA" id="ARBA00022553"/>
    </source>
</evidence>
<evidence type="ECO:0000256" key="8">
    <source>
        <dbReference type="ARBA" id="ARBA00023012"/>
    </source>
</evidence>
<protein>
    <recommendedName>
        <fullName evidence="2">histidine kinase</fullName>
        <ecNumber evidence="2">2.7.13.3</ecNumber>
    </recommendedName>
</protein>
<dbReference type="AlphaFoldDB" id="A0A1M7R868"/>
<dbReference type="PANTHER" id="PTHR24421:SF10">
    <property type="entry name" value="NITRATE_NITRITE SENSOR PROTEIN NARQ"/>
    <property type="match status" value="1"/>
</dbReference>
<evidence type="ECO:0000256" key="9">
    <source>
        <dbReference type="SAM" id="Phobius"/>
    </source>
</evidence>
<dbReference type="EC" id="2.7.13.3" evidence="2"/>
<dbReference type="InterPro" id="IPR003594">
    <property type="entry name" value="HATPase_dom"/>
</dbReference>
<keyword evidence="7" id="KW-0067">ATP-binding</keyword>
<evidence type="ECO:0000259" key="10">
    <source>
        <dbReference type="SMART" id="SM00387"/>
    </source>
</evidence>
<evidence type="ECO:0000313" key="11">
    <source>
        <dbReference type="EMBL" id="SHN42535.1"/>
    </source>
</evidence>
<gene>
    <name evidence="11" type="ORF">SAMN05443668_108241</name>
</gene>
<feature type="transmembrane region" description="Helical" evidence="9">
    <location>
        <begin position="36"/>
        <end position="53"/>
    </location>
</feature>
<dbReference type="Gene3D" id="3.30.565.10">
    <property type="entry name" value="Histidine kinase-like ATPase, C-terminal domain"/>
    <property type="match status" value="1"/>
</dbReference>
<keyword evidence="3" id="KW-0597">Phosphoprotein</keyword>
<feature type="transmembrane region" description="Helical" evidence="9">
    <location>
        <begin position="12"/>
        <end position="30"/>
    </location>
</feature>
<organism evidence="11 12">
    <name type="scientific">Cryptosporangium aurantiacum</name>
    <dbReference type="NCBI Taxonomy" id="134849"/>
    <lineage>
        <taxon>Bacteria</taxon>
        <taxon>Bacillati</taxon>
        <taxon>Actinomycetota</taxon>
        <taxon>Actinomycetes</taxon>
        <taxon>Cryptosporangiales</taxon>
        <taxon>Cryptosporangiaceae</taxon>
        <taxon>Cryptosporangium</taxon>
    </lineage>
</organism>
<keyword evidence="4" id="KW-0808">Transferase</keyword>
<dbReference type="GO" id="GO:0005524">
    <property type="term" value="F:ATP binding"/>
    <property type="evidence" value="ECO:0007669"/>
    <property type="project" value="UniProtKB-KW"/>
</dbReference>
<dbReference type="CDD" id="cd16917">
    <property type="entry name" value="HATPase_UhpB-NarQ-NarX-like"/>
    <property type="match status" value="1"/>
</dbReference>
<evidence type="ECO:0000256" key="4">
    <source>
        <dbReference type="ARBA" id="ARBA00022679"/>
    </source>
</evidence>
<dbReference type="InterPro" id="IPR036890">
    <property type="entry name" value="HATPase_C_sf"/>
</dbReference>
<sequence>MDGALPQRRVLALVSVVVVVVLSLLYVLPYGTAGAAGPWLVPPLIVVLGWPLVALRRHPVSALSVVLLSTVALTPLLDVEVVGPVGVLAMDAAVGRLAATRSWRVSLPGAVVALLVQAALAATFYMTAADDAQRSIALLTLIMVCVWTIGNSVRQRSEFVRARRVEETERAVTAERLRIARDLHDLIAHSMGVIAIQAGVGRRVIDNRPDEARNALDAIETTSRETLAELRRTLTALRRTEPEGLPTAPSPGLADLDRLITTAADAGVRVEVERTGAIRDLPGDLDLSAYRIVQEAVTNVVRHASTDRCRVLLDYRDDALSIEVLDDGPGTGAPGTGYGLVGMRERVTLLNGRFTAGPRPEGGFCVAASIPVPS</sequence>
<dbReference type="Gene3D" id="1.20.5.1930">
    <property type="match status" value="1"/>
</dbReference>